<keyword evidence="2" id="KW-0732">Signal</keyword>
<evidence type="ECO:0000313" key="5">
    <source>
        <dbReference type="Proteomes" id="UP000199214"/>
    </source>
</evidence>
<proteinExistence type="inferred from homology"/>
<dbReference type="InterPro" id="IPR007428">
    <property type="entry name" value="MlaA"/>
</dbReference>
<keyword evidence="4" id="KW-0449">Lipoprotein</keyword>
<sequence>MSLLLWTSVSVAAMTPSAFETALFADQPPVAASAVGASAAPPSASETMSQEAAQDTATLPEQEIVPPPVVRTLPPASEGEPVPGSDIVVTGERRGLAPDPLRSVNETAFKATQAVDDAITGPAARAYKKTLPREVRKGIHNFLYNFREPVVFVNFLLQHKIGKAAETFARFAINTTAGVAGIFDVAKKKPFKLPRRSNGFANTLGFYGVPNGPFLFLPITGPTTLRDLFGGAIDRLILPFTYGSRVTKPAFVIPFATLSVLDHRSEFDGTLKKLHDNAADPYANSRTFYLQRRQAEIDALKRGEPLVGGMTEPPEDVDERGRPIRADEREITPPPVVPTISTSPPSAAAPASDTGAASPATAAANDNAGKSTNQGDIAAALEAAPDRAPAA</sequence>
<evidence type="ECO:0000256" key="3">
    <source>
        <dbReference type="SAM" id="MobiDB-lite"/>
    </source>
</evidence>
<reference evidence="5" key="1">
    <citation type="submission" date="2016-10" db="EMBL/GenBank/DDBJ databases">
        <authorList>
            <person name="Varghese N."/>
            <person name="Submissions S."/>
        </authorList>
    </citation>
    <scope>NUCLEOTIDE SEQUENCE [LARGE SCALE GENOMIC DNA]</scope>
    <source>
        <strain evidence="5">JS21-1</strain>
    </source>
</reference>
<dbReference type="AlphaFoldDB" id="A0A1H7PNU2"/>
<feature type="compositionally biased region" description="Low complexity" evidence="3">
    <location>
        <begin position="338"/>
        <end position="369"/>
    </location>
</feature>
<dbReference type="GO" id="GO:0120010">
    <property type="term" value="P:intermembrane phospholipid transfer"/>
    <property type="evidence" value="ECO:0007669"/>
    <property type="project" value="TreeGrafter"/>
</dbReference>
<evidence type="ECO:0000256" key="2">
    <source>
        <dbReference type="ARBA" id="ARBA00022729"/>
    </source>
</evidence>
<dbReference type="PRINTS" id="PR01805">
    <property type="entry name" value="VACJLIPOPROT"/>
</dbReference>
<name>A0A1H7PNU2_9SPHN</name>
<dbReference type="STRING" id="1855283.SAMN05216382_1899"/>
<dbReference type="PANTHER" id="PTHR30035">
    <property type="entry name" value="LIPOPROTEIN VACJ-RELATED"/>
    <property type="match status" value="1"/>
</dbReference>
<feature type="region of interest" description="Disordered" evidence="3">
    <location>
        <begin position="300"/>
        <end position="391"/>
    </location>
</feature>
<evidence type="ECO:0000256" key="1">
    <source>
        <dbReference type="ARBA" id="ARBA00010634"/>
    </source>
</evidence>
<accession>A0A1H7PNU2</accession>
<dbReference type="PANTHER" id="PTHR30035:SF3">
    <property type="entry name" value="INTERMEMBRANE PHOSPHOLIPID TRANSPORT SYSTEM LIPOPROTEIN MLAA"/>
    <property type="match status" value="1"/>
</dbReference>
<feature type="compositionally biased region" description="Polar residues" evidence="3">
    <location>
        <begin position="46"/>
        <end position="59"/>
    </location>
</feature>
<evidence type="ECO:0000313" key="4">
    <source>
        <dbReference type="EMBL" id="SEL37279.1"/>
    </source>
</evidence>
<keyword evidence="5" id="KW-1185">Reference proteome</keyword>
<dbReference type="GO" id="GO:0016020">
    <property type="term" value="C:membrane"/>
    <property type="evidence" value="ECO:0007669"/>
    <property type="project" value="InterPro"/>
</dbReference>
<dbReference type="Pfam" id="PF04333">
    <property type="entry name" value="MlaA"/>
    <property type="match status" value="1"/>
</dbReference>
<feature type="compositionally biased region" description="Low complexity" evidence="3">
    <location>
        <begin position="378"/>
        <end position="391"/>
    </location>
</feature>
<dbReference type="Proteomes" id="UP000199214">
    <property type="component" value="Unassembled WGS sequence"/>
</dbReference>
<feature type="region of interest" description="Disordered" evidence="3">
    <location>
        <begin position="35"/>
        <end position="88"/>
    </location>
</feature>
<feature type="compositionally biased region" description="Basic and acidic residues" evidence="3">
    <location>
        <begin position="319"/>
        <end position="331"/>
    </location>
</feature>
<dbReference type="EMBL" id="FNZZ01000003">
    <property type="protein sequence ID" value="SEL37279.1"/>
    <property type="molecule type" value="Genomic_DNA"/>
</dbReference>
<protein>
    <submittedName>
        <fullName evidence="4">Phospholipid-binding lipoprotein MlaA</fullName>
    </submittedName>
</protein>
<dbReference type="RefSeq" id="WP_245708380.1">
    <property type="nucleotide sequence ID" value="NZ_FNZZ01000003.1"/>
</dbReference>
<gene>
    <name evidence="4" type="ORF">SAMN05216382_1899</name>
</gene>
<feature type="compositionally biased region" description="Low complexity" evidence="3">
    <location>
        <begin position="35"/>
        <end position="45"/>
    </location>
</feature>
<comment type="similarity">
    <text evidence="1">Belongs to the MlaA family.</text>
</comment>
<organism evidence="4 5">
    <name type="scientific">Sphingomonas palmae</name>
    <dbReference type="NCBI Taxonomy" id="1855283"/>
    <lineage>
        <taxon>Bacteria</taxon>
        <taxon>Pseudomonadati</taxon>
        <taxon>Pseudomonadota</taxon>
        <taxon>Alphaproteobacteria</taxon>
        <taxon>Sphingomonadales</taxon>
        <taxon>Sphingomonadaceae</taxon>
        <taxon>Sphingomonas</taxon>
    </lineage>
</organism>